<feature type="domain" description="Thiamine pyrophosphate enzyme TPP-binding" evidence="2">
    <location>
        <begin position="51"/>
        <end position="197"/>
    </location>
</feature>
<gene>
    <name evidence="3" type="ORF">MNBD_ACTINO02-3193</name>
</gene>
<dbReference type="GO" id="GO:0030976">
    <property type="term" value="F:thiamine pyrophosphate binding"/>
    <property type="evidence" value="ECO:0007669"/>
    <property type="project" value="InterPro"/>
</dbReference>
<protein>
    <submittedName>
        <fullName evidence="3">2-oxoglutarate/2-oxoacid ferredoxin oxidoreductase, beta subunit</fullName>
        <ecNumber evidence="3">1.2.7.-</ecNumber>
    </submittedName>
</protein>
<proteinExistence type="predicted"/>
<evidence type="ECO:0000256" key="1">
    <source>
        <dbReference type="ARBA" id="ARBA00023002"/>
    </source>
</evidence>
<dbReference type="InterPro" id="IPR011766">
    <property type="entry name" value="TPP_enzyme_TPP-bd"/>
</dbReference>
<dbReference type="GO" id="GO:0016625">
    <property type="term" value="F:oxidoreductase activity, acting on the aldehyde or oxo group of donors, iron-sulfur protein as acceptor"/>
    <property type="evidence" value="ECO:0007669"/>
    <property type="project" value="UniProtKB-ARBA"/>
</dbReference>
<accession>A0A3B0T6L4</accession>
<dbReference type="Pfam" id="PF02775">
    <property type="entry name" value="TPP_enzyme_C"/>
    <property type="match status" value="1"/>
</dbReference>
<dbReference type="PANTHER" id="PTHR48084:SF1">
    <property type="entry name" value="2-OXOGLUTARATE SYNTHASE SUBUNIT KORB"/>
    <property type="match status" value="1"/>
</dbReference>
<dbReference type="GO" id="GO:0045333">
    <property type="term" value="P:cellular respiration"/>
    <property type="evidence" value="ECO:0007669"/>
    <property type="project" value="UniProtKB-ARBA"/>
</dbReference>
<dbReference type="EC" id="1.2.7.-" evidence="3"/>
<dbReference type="CDD" id="cd03375">
    <property type="entry name" value="TPP_OGFOR"/>
    <property type="match status" value="1"/>
</dbReference>
<reference evidence="3" key="1">
    <citation type="submission" date="2018-06" db="EMBL/GenBank/DDBJ databases">
        <authorList>
            <person name="Zhirakovskaya E."/>
        </authorList>
    </citation>
    <scope>NUCLEOTIDE SEQUENCE</scope>
</reference>
<dbReference type="AlphaFoldDB" id="A0A3B0T6L4"/>
<sequence length="270" mass="28727">MTDVKTYLREWAMPHVLCPGCAHGIVLRSFLESVDQLQLDRNKVAMVAGIGCSSRLVGYVDFCTLHGTHGRAPAFATGLKLARPELNVVVVTGDGDGLAIGGNHLIHAARRNIDMTVLMLNNSIYGMTGGQAAPTTPEGSVASTTPQGNTEPNFDACKLLIGAGASHVVRVLAANPLEMTKVMADAMTHPGFSFIEIISDCPEYFGRYNKVGGGAEMLSWMAVRDEGITIPLANKSFVKHVPSSAPPSGMETGVLHREVRPVYAGVRGEQ</sequence>
<dbReference type="SUPFAM" id="SSF52518">
    <property type="entry name" value="Thiamin diphosphate-binding fold (THDP-binding)"/>
    <property type="match status" value="1"/>
</dbReference>
<dbReference type="InterPro" id="IPR029061">
    <property type="entry name" value="THDP-binding"/>
</dbReference>
<dbReference type="PANTHER" id="PTHR48084">
    <property type="entry name" value="2-OXOGLUTARATE OXIDOREDUCTASE SUBUNIT KORB-RELATED"/>
    <property type="match status" value="1"/>
</dbReference>
<name>A0A3B0T6L4_9ZZZZ</name>
<organism evidence="3">
    <name type="scientific">hydrothermal vent metagenome</name>
    <dbReference type="NCBI Taxonomy" id="652676"/>
    <lineage>
        <taxon>unclassified sequences</taxon>
        <taxon>metagenomes</taxon>
        <taxon>ecological metagenomes</taxon>
    </lineage>
</organism>
<keyword evidence="1 3" id="KW-0560">Oxidoreductase</keyword>
<dbReference type="InterPro" id="IPR051457">
    <property type="entry name" value="2-oxoacid:Fd_oxidoreductase"/>
</dbReference>
<dbReference type="EMBL" id="UOEK01000513">
    <property type="protein sequence ID" value="VAW08987.1"/>
    <property type="molecule type" value="Genomic_DNA"/>
</dbReference>
<evidence type="ECO:0000313" key="3">
    <source>
        <dbReference type="EMBL" id="VAW08987.1"/>
    </source>
</evidence>
<evidence type="ECO:0000259" key="2">
    <source>
        <dbReference type="Pfam" id="PF02775"/>
    </source>
</evidence>
<dbReference type="Gene3D" id="3.40.50.970">
    <property type="match status" value="1"/>
</dbReference>